<evidence type="ECO:0000256" key="2">
    <source>
        <dbReference type="ARBA" id="ARBA00022448"/>
    </source>
</evidence>
<dbReference type="EMBL" id="DVHU01000076">
    <property type="protein sequence ID" value="HIR93398.1"/>
    <property type="molecule type" value="Genomic_DNA"/>
</dbReference>
<keyword evidence="6 7" id="KW-0472">Membrane</keyword>
<feature type="transmembrane region" description="Helical" evidence="7">
    <location>
        <begin position="346"/>
        <end position="363"/>
    </location>
</feature>
<keyword evidence="2" id="KW-0813">Transport</keyword>
<dbReference type="GO" id="GO:0005886">
    <property type="term" value="C:plasma membrane"/>
    <property type="evidence" value="ECO:0007669"/>
    <property type="project" value="TreeGrafter"/>
</dbReference>
<evidence type="ECO:0000256" key="7">
    <source>
        <dbReference type="SAM" id="Phobius"/>
    </source>
</evidence>
<dbReference type="Pfam" id="PF03600">
    <property type="entry name" value="CitMHS"/>
    <property type="match status" value="1"/>
</dbReference>
<feature type="transmembrane region" description="Helical" evidence="7">
    <location>
        <begin position="280"/>
        <end position="300"/>
    </location>
</feature>
<evidence type="ECO:0000256" key="6">
    <source>
        <dbReference type="ARBA" id="ARBA00023136"/>
    </source>
</evidence>
<evidence type="ECO:0000256" key="3">
    <source>
        <dbReference type="ARBA" id="ARBA00022692"/>
    </source>
</evidence>
<feature type="transmembrane region" description="Helical" evidence="7">
    <location>
        <begin position="184"/>
        <end position="202"/>
    </location>
</feature>
<feature type="transmembrane region" description="Helical" evidence="7">
    <location>
        <begin position="408"/>
        <end position="429"/>
    </location>
</feature>
<accession>A0A9D1EK51</accession>
<dbReference type="InterPro" id="IPR051679">
    <property type="entry name" value="DASS-Related_Transporters"/>
</dbReference>
<dbReference type="PANTHER" id="PTHR43652:SF2">
    <property type="entry name" value="BASIC AMINO ACID ANTIPORTER YFCC-RELATED"/>
    <property type="match status" value="1"/>
</dbReference>
<feature type="transmembrane region" description="Helical" evidence="7">
    <location>
        <begin position="57"/>
        <end position="75"/>
    </location>
</feature>
<feature type="transmembrane region" description="Helical" evidence="7">
    <location>
        <begin position="256"/>
        <end position="273"/>
    </location>
</feature>
<feature type="transmembrane region" description="Helical" evidence="7">
    <location>
        <begin position="312"/>
        <end position="334"/>
    </location>
</feature>
<dbReference type="PANTHER" id="PTHR43652">
    <property type="entry name" value="BASIC AMINO ACID ANTIPORTER YFCC-RELATED"/>
    <property type="match status" value="1"/>
</dbReference>
<comment type="subcellular location">
    <subcellularLocation>
        <location evidence="1">Membrane</location>
        <topology evidence="1">Multi-pass membrane protein</topology>
    </subcellularLocation>
</comment>
<keyword evidence="4" id="KW-0677">Repeat</keyword>
<keyword evidence="3 7" id="KW-0812">Transmembrane</keyword>
<reference evidence="9" key="2">
    <citation type="journal article" date="2021" name="PeerJ">
        <title>Extensive microbial diversity within the chicken gut microbiome revealed by metagenomics and culture.</title>
        <authorList>
            <person name="Gilroy R."/>
            <person name="Ravi A."/>
            <person name="Getino M."/>
            <person name="Pursley I."/>
            <person name="Horton D.L."/>
            <person name="Alikhan N.F."/>
            <person name="Baker D."/>
            <person name="Gharbi K."/>
            <person name="Hall N."/>
            <person name="Watson M."/>
            <person name="Adriaenssens E.M."/>
            <person name="Foster-Nyarko E."/>
            <person name="Jarju S."/>
            <person name="Secka A."/>
            <person name="Antonio M."/>
            <person name="Oren A."/>
            <person name="Chaudhuri R.R."/>
            <person name="La Ragione R."/>
            <person name="Hildebrand F."/>
            <person name="Pallen M.J."/>
        </authorList>
    </citation>
    <scope>NUCLEOTIDE SEQUENCE</scope>
    <source>
        <strain evidence="9">ChiSxjej1B13-7041</strain>
    </source>
</reference>
<feature type="domain" description="Citrate transporter-like" evidence="8">
    <location>
        <begin position="25"/>
        <end position="363"/>
    </location>
</feature>
<organism evidence="9 10">
    <name type="scientific">Candidatus Egerieimonas intestinavium</name>
    <dbReference type="NCBI Taxonomy" id="2840777"/>
    <lineage>
        <taxon>Bacteria</taxon>
        <taxon>Bacillati</taxon>
        <taxon>Bacillota</taxon>
        <taxon>Clostridia</taxon>
        <taxon>Lachnospirales</taxon>
        <taxon>Lachnospiraceae</taxon>
        <taxon>Lachnospiraceae incertae sedis</taxon>
        <taxon>Candidatus Egerieimonas</taxon>
    </lineage>
</organism>
<evidence type="ECO:0000313" key="10">
    <source>
        <dbReference type="Proteomes" id="UP000886841"/>
    </source>
</evidence>
<name>A0A9D1EK51_9FIRM</name>
<dbReference type="InterPro" id="IPR004680">
    <property type="entry name" value="Cit_transptr-like_dom"/>
</dbReference>
<evidence type="ECO:0000313" key="9">
    <source>
        <dbReference type="EMBL" id="HIR93398.1"/>
    </source>
</evidence>
<reference evidence="9" key="1">
    <citation type="submission" date="2020-10" db="EMBL/GenBank/DDBJ databases">
        <authorList>
            <person name="Gilroy R."/>
        </authorList>
    </citation>
    <scope>NUCLEOTIDE SEQUENCE</scope>
    <source>
        <strain evidence="9">ChiSxjej1B13-7041</strain>
    </source>
</reference>
<gene>
    <name evidence="9" type="ORF">IAB98_08290</name>
</gene>
<evidence type="ECO:0000256" key="5">
    <source>
        <dbReference type="ARBA" id="ARBA00022989"/>
    </source>
</evidence>
<feature type="transmembrane region" description="Helical" evidence="7">
    <location>
        <begin position="95"/>
        <end position="125"/>
    </location>
</feature>
<dbReference type="Proteomes" id="UP000886841">
    <property type="component" value="Unassembled WGS sequence"/>
</dbReference>
<proteinExistence type="predicted"/>
<protein>
    <recommendedName>
        <fullName evidence="8">Citrate transporter-like domain-containing protein</fullName>
    </recommendedName>
</protein>
<sequence>MDTQLIICLAIFALTVIGYCSGLYSLATVAITSMMALTLTGCLAVEETITYFSNSNVIMIAGMCIVAAGFNRTSFCTRMADKISSIAQGSLPKMMLGYCMISMLLSQFIQSPVVVFGIVAPMLAASAESIGVHPSKVMFPVGVTAVVTCCTLPFGAGATVAAELNGYLESYGYLDYTVQLTDPMKGRLPLLIICVLYCAFAATKFTPDKPPVGTVADLKAAQKKEPLKPFQEYAGLIIFCGDALALMFASKLGLQNWEITVIGALLMILVGVLKPREATAAIPMSMLLLIVGALAMSGALSSTGAGDLIGGTIANVVSAVNGNSYIVGLIFFVVPFIMTQVMQNRGVMMIFHPIAIATCASIGGNPVGLMILVQAACLSAFMTPMATPAIPYIMDYGGYDQASMFKQSWLPACICMAVSVGWIMTIFPIL</sequence>
<evidence type="ECO:0000259" key="8">
    <source>
        <dbReference type="Pfam" id="PF03600"/>
    </source>
</evidence>
<keyword evidence="5 7" id="KW-1133">Transmembrane helix</keyword>
<comment type="caution">
    <text evidence="9">The sequence shown here is derived from an EMBL/GenBank/DDBJ whole genome shotgun (WGS) entry which is preliminary data.</text>
</comment>
<evidence type="ECO:0000256" key="1">
    <source>
        <dbReference type="ARBA" id="ARBA00004141"/>
    </source>
</evidence>
<evidence type="ECO:0000256" key="4">
    <source>
        <dbReference type="ARBA" id="ARBA00022737"/>
    </source>
</evidence>
<dbReference type="AlphaFoldDB" id="A0A9D1EK51"/>
<dbReference type="GO" id="GO:0055085">
    <property type="term" value="P:transmembrane transport"/>
    <property type="evidence" value="ECO:0007669"/>
    <property type="project" value="InterPro"/>
</dbReference>
<feature type="transmembrane region" description="Helical" evidence="7">
    <location>
        <begin position="137"/>
        <end position="164"/>
    </location>
</feature>